<dbReference type="EMBL" id="LAVV01012528">
    <property type="protein sequence ID" value="KNZ46604.1"/>
    <property type="molecule type" value="Genomic_DNA"/>
</dbReference>
<name>A0A0L6UDG1_9BASI</name>
<keyword evidence="2" id="KW-1185">Reference proteome</keyword>
<organism evidence="1 2">
    <name type="scientific">Puccinia sorghi</name>
    <dbReference type="NCBI Taxonomy" id="27349"/>
    <lineage>
        <taxon>Eukaryota</taxon>
        <taxon>Fungi</taxon>
        <taxon>Dikarya</taxon>
        <taxon>Basidiomycota</taxon>
        <taxon>Pucciniomycotina</taxon>
        <taxon>Pucciniomycetes</taxon>
        <taxon>Pucciniales</taxon>
        <taxon>Pucciniaceae</taxon>
        <taxon>Puccinia</taxon>
    </lineage>
</organism>
<accession>A0A0L6UDG1</accession>
<gene>
    <name evidence="1" type="ORF">VP01_712g3</name>
</gene>
<evidence type="ECO:0000313" key="1">
    <source>
        <dbReference type="EMBL" id="KNZ46604.1"/>
    </source>
</evidence>
<dbReference type="Proteomes" id="UP000037035">
    <property type="component" value="Unassembled WGS sequence"/>
</dbReference>
<dbReference type="VEuPathDB" id="FungiDB:VP01_712g3"/>
<evidence type="ECO:0000313" key="2">
    <source>
        <dbReference type="Proteomes" id="UP000037035"/>
    </source>
</evidence>
<dbReference type="AlphaFoldDB" id="A0A0L6UDG1"/>
<comment type="caution">
    <text evidence="1">The sequence shown here is derived from an EMBL/GenBank/DDBJ whole genome shotgun (WGS) entry which is preliminary data.</text>
</comment>
<proteinExistence type="predicted"/>
<reference evidence="1 2" key="1">
    <citation type="submission" date="2015-08" db="EMBL/GenBank/DDBJ databases">
        <title>Next Generation Sequencing and Analysis of the Genome of Puccinia sorghi L Schw, the Causal Agent of Maize Common Rust.</title>
        <authorList>
            <person name="Rochi L."/>
            <person name="Burguener G."/>
            <person name="Darino M."/>
            <person name="Turjanski A."/>
            <person name="Kreff E."/>
            <person name="Dieguez M.J."/>
            <person name="Sacco F."/>
        </authorList>
    </citation>
    <scope>NUCLEOTIDE SEQUENCE [LARGE SCALE GENOMIC DNA]</scope>
    <source>
        <strain evidence="1 2">RO10H11247</strain>
    </source>
</reference>
<protein>
    <submittedName>
        <fullName evidence="1">Putative signal peptide protein</fullName>
    </submittedName>
</protein>
<sequence length="89" mass="10567">MKLILLVNTPATLTALKRDSQVWKSNQKLLQRNHLQPKHYLLDQTPQVLKQWWQTAIPEYLAWEEKFTNCFQLTINLKAKAGPNKVKYY</sequence>